<evidence type="ECO:0000256" key="4">
    <source>
        <dbReference type="ARBA" id="ARBA00022989"/>
    </source>
</evidence>
<keyword evidence="1 7" id="KW-1003">Cell membrane</keyword>
<dbReference type="RefSeq" id="WP_034805621.1">
    <property type="nucleotide sequence ID" value="NZ_CP073101.1"/>
</dbReference>
<dbReference type="EMBL" id="JANIEK010000006">
    <property type="protein sequence ID" value="MCT4794511.1"/>
    <property type="molecule type" value="Genomic_DNA"/>
</dbReference>
<feature type="region of interest" description="Disordered" evidence="9">
    <location>
        <begin position="1"/>
        <end position="27"/>
    </location>
</feature>
<dbReference type="NCBIfam" id="TIGR02209">
    <property type="entry name" value="ftsL_broad"/>
    <property type="match status" value="1"/>
</dbReference>
<evidence type="ECO:0000256" key="7">
    <source>
        <dbReference type="HAMAP-Rule" id="MF_00910"/>
    </source>
</evidence>
<keyword evidence="2 7" id="KW-0132">Cell division</keyword>
<keyword evidence="11" id="KW-1185">Reference proteome</keyword>
<name>A0ABT2KVP8_9BACL</name>
<comment type="function">
    <text evidence="7">Essential cell division protein.</text>
</comment>
<evidence type="ECO:0000256" key="5">
    <source>
        <dbReference type="ARBA" id="ARBA00023136"/>
    </source>
</evidence>
<feature type="transmembrane region" description="Helical" evidence="7">
    <location>
        <begin position="39"/>
        <end position="58"/>
    </location>
</feature>
<evidence type="ECO:0000256" key="9">
    <source>
        <dbReference type="SAM" id="MobiDB-lite"/>
    </source>
</evidence>
<dbReference type="InterPro" id="IPR011922">
    <property type="entry name" value="Cell_div_FtsL"/>
</dbReference>
<reference evidence="10 11" key="1">
    <citation type="submission" date="2022-07" db="EMBL/GenBank/DDBJ databases">
        <title>Genomic and pangenome structural analysis of the polyextremophile Exiguobacterium.</title>
        <authorList>
            <person name="Shen L."/>
        </authorList>
    </citation>
    <scope>NUCLEOTIDE SEQUENCE [LARGE SCALE GENOMIC DNA]</scope>
    <source>
        <strain evidence="10 11">12_1</strain>
    </source>
</reference>
<proteinExistence type="inferred from homology"/>
<protein>
    <recommendedName>
        <fullName evidence="7 8">Cell division protein FtsL</fullName>
    </recommendedName>
</protein>
<evidence type="ECO:0000256" key="6">
    <source>
        <dbReference type="ARBA" id="ARBA00023306"/>
    </source>
</evidence>
<evidence type="ECO:0000256" key="2">
    <source>
        <dbReference type="ARBA" id="ARBA00022618"/>
    </source>
</evidence>
<keyword evidence="5 7" id="KW-0472">Membrane</keyword>
<dbReference type="Proteomes" id="UP001206821">
    <property type="component" value="Unassembled WGS sequence"/>
</dbReference>
<keyword evidence="4 7" id="KW-1133">Transmembrane helix</keyword>
<comment type="caution">
    <text evidence="10">The sequence shown here is derived from an EMBL/GenBank/DDBJ whole genome shotgun (WGS) entry which is preliminary data.</text>
</comment>
<comment type="similarity">
    <text evidence="7">Belongs to the FtsL family.</text>
</comment>
<dbReference type="HAMAP" id="MF_00910">
    <property type="entry name" value="FtsL"/>
    <property type="match status" value="1"/>
</dbReference>
<organism evidence="10 11">
    <name type="scientific">Exiguobacterium alkaliphilum</name>
    <dbReference type="NCBI Taxonomy" id="1428684"/>
    <lineage>
        <taxon>Bacteria</taxon>
        <taxon>Bacillati</taxon>
        <taxon>Bacillota</taxon>
        <taxon>Bacilli</taxon>
        <taxon>Bacillales</taxon>
        <taxon>Bacillales Family XII. Incertae Sedis</taxon>
        <taxon>Exiguobacterium</taxon>
    </lineage>
</organism>
<keyword evidence="3 7" id="KW-0812">Transmembrane</keyword>
<evidence type="ECO:0000313" key="10">
    <source>
        <dbReference type="EMBL" id="MCT4794511.1"/>
    </source>
</evidence>
<evidence type="ECO:0000256" key="8">
    <source>
        <dbReference type="NCBIfam" id="TIGR02209"/>
    </source>
</evidence>
<gene>
    <name evidence="7 10" type="primary">ftsL</name>
    <name evidence="10" type="ORF">NQG31_03085</name>
</gene>
<evidence type="ECO:0000256" key="3">
    <source>
        <dbReference type="ARBA" id="ARBA00022692"/>
    </source>
</evidence>
<evidence type="ECO:0000256" key="1">
    <source>
        <dbReference type="ARBA" id="ARBA00022475"/>
    </source>
</evidence>
<accession>A0ABT2KVP8</accession>
<evidence type="ECO:0000313" key="11">
    <source>
        <dbReference type="Proteomes" id="UP001206821"/>
    </source>
</evidence>
<keyword evidence="6 7" id="KW-0131">Cell cycle</keyword>
<dbReference type="GO" id="GO:0051301">
    <property type="term" value="P:cell division"/>
    <property type="evidence" value="ECO:0007669"/>
    <property type="project" value="UniProtKB-KW"/>
</dbReference>
<comment type="subcellular location">
    <subcellularLocation>
        <location evidence="7">Cell membrane</location>
        <topology evidence="7">Single-pass type II membrane protein</topology>
    </subcellularLocation>
    <text evidence="7">Localizes to the division septum where it forms a ring structure.</text>
</comment>
<sequence>MPEAARKALQPHISPNRNPIPQERPIPAPKRRTLTLFEAILYPTMIGSVVLFGGITVSKHNEAYNIMRDTALITQETNALAKENEELKYEIAQLSSPERIYAIAEKLGMQFNEKNVKVIDR</sequence>